<organism evidence="2 3">
    <name type="scientific">Tahibacter harae</name>
    <dbReference type="NCBI Taxonomy" id="2963937"/>
    <lineage>
        <taxon>Bacteria</taxon>
        <taxon>Pseudomonadati</taxon>
        <taxon>Pseudomonadota</taxon>
        <taxon>Gammaproteobacteria</taxon>
        <taxon>Lysobacterales</taxon>
        <taxon>Rhodanobacteraceae</taxon>
        <taxon>Tahibacter</taxon>
    </lineage>
</organism>
<evidence type="ECO:0000313" key="3">
    <source>
        <dbReference type="Proteomes" id="UP001165498"/>
    </source>
</evidence>
<feature type="signal peptide" evidence="1">
    <location>
        <begin position="1"/>
        <end position="32"/>
    </location>
</feature>
<accession>A0ABT1QVT3</accession>
<protein>
    <submittedName>
        <fullName evidence="2">Uncharacterized protein</fullName>
    </submittedName>
</protein>
<comment type="caution">
    <text evidence="2">The sequence shown here is derived from an EMBL/GenBank/DDBJ whole genome shotgun (WGS) entry which is preliminary data.</text>
</comment>
<evidence type="ECO:0000313" key="2">
    <source>
        <dbReference type="EMBL" id="MCQ4166383.1"/>
    </source>
</evidence>
<dbReference type="EMBL" id="JANFQO010000016">
    <property type="protein sequence ID" value="MCQ4166383.1"/>
    <property type="molecule type" value="Genomic_DNA"/>
</dbReference>
<name>A0ABT1QVT3_9GAMM</name>
<reference evidence="2" key="1">
    <citation type="submission" date="2022-07" db="EMBL/GenBank/DDBJ databases">
        <title>Tahibacter sp., a new gammaproteobacterium isolated from the silt sample collected at pig farm.</title>
        <authorList>
            <person name="Chen H."/>
        </authorList>
    </citation>
    <scope>NUCLEOTIDE SEQUENCE</scope>
    <source>
        <strain evidence="2">P2K</strain>
    </source>
</reference>
<gene>
    <name evidence="2" type="ORF">NM961_16815</name>
</gene>
<keyword evidence="1" id="KW-0732">Signal</keyword>
<keyword evidence="3" id="KW-1185">Reference proteome</keyword>
<sequence>MRPQDYARMARMTGRLALVPALLIAAALPAQADWRRLAPQNLAALGPHSYLPGANGSLWSLSDDGVRLTLADGTTRVVLRHEEAPYFEGELLADGSIVLRSQCRLQRLDAQGRRSWSLPGTPLEECNDLAVLADGRFWLSRDERLLAYDAYGKQQVSVEAGDSGLHFNSLVALNNGDVVAARNSGDVAGMKPAKLTRYDRHGAPARSWTRPPSLTTATAASCSCCRPRRKTTPCSFAGKNLGGYPLPPTSSFKHSVASGIRRRTR</sequence>
<dbReference type="RefSeq" id="WP_255915573.1">
    <property type="nucleotide sequence ID" value="NZ_JANFQO010000016.1"/>
</dbReference>
<evidence type="ECO:0000256" key="1">
    <source>
        <dbReference type="SAM" id="SignalP"/>
    </source>
</evidence>
<proteinExistence type="predicted"/>
<dbReference type="Proteomes" id="UP001165498">
    <property type="component" value="Unassembled WGS sequence"/>
</dbReference>
<feature type="chain" id="PRO_5046702898" evidence="1">
    <location>
        <begin position="33"/>
        <end position="265"/>
    </location>
</feature>
<dbReference type="SUPFAM" id="SSF63829">
    <property type="entry name" value="Calcium-dependent phosphotriesterase"/>
    <property type="match status" value="1"/>
</dbReference>